<evidence type="ECO:0000313" key="2">
    <source>
        <dbReference type="EMBL" id="MEE8659390.1"/>
    </source>
</evidence>
<feature type="transmembrane region" description="Helical" evidence="1">
    <location>
        <begin position="56"/>
        <end position="74"/>
    </location>
</feature>
<proteinExistence type="predicted"/>
<gene>
    <name evidence="2" type="ORF">DOFOFD_10275</name>
</gene>
<dbReference type="InterPro" id="IPR007383">
    <property type="entry name" value="DUF445"/>
</dbReference>
<dbReference type="Pfam" id="PF04286">
    <property type="entry name" value="DUF445"/>
    <property type="match status" value="1"/>
</dbReference>
<evidence type="ECO:0000256" key="1">
    <source>
        <dbReference type="SAM" id="Phobius"/>
    </source>
</evidence>
<keyword evidence="3" id="KW-1185">Reference proteome</keyword>
<name>A0ABU7U3G9_9PROT</name>
<accession>A0ABU7U3G9</accession>
<dbReference type="PANTHER" id="PTHR38442">
    <property type="entry name" value="INNER MEMBRANE PROTEIN-RELATED"/>
    <property type="match status" value="1"/>
</dbReference>
<keyword evidence="1" id="KW-0472">Membrane</keyword>
<keyword evidence="1" id="KW-1133">Transmembrane helix</keyword>
<evidence type="ECO:0000313" key="3">
    <source>
        <dbReference type="Proteomes" id="UP001312908"/>
    </source>
</evidence>
<dbReference type="EMBL" id="JAWJZY010000004">
    <property type="protein sequence ID" value="MEE8659390.1"/>
    <property type="molecule type" value="Genomic_DNA"/>
</dbReference>
<dbReference type="PANTHER" id="PTHR38442:SF1">
    <property type="entry name" value="INNER MEMBRANE PROTEIN"/>
    <property type="match status" value="1"/>
</dbReference>
<comment type="caution">
    <text evidence="2">The sequence shown here is derived from an EMBL/GenBank/DDBJ whole genome shotgun (WGS) entry which is preliminary data.</text>
</comment>
<keyword evidence="1" id="KW-0812">Transmembrane</keyword>
<protein>
    <submittedName>
        <fullName evidence="2">DUF445 domain-containing protein</fullName>
    </submittedName>
</protein>
<sequence>MRVTGQEHTVRHVKKSGGRVLSDWAFRRCRVMPIIIQSDQNAANAYRKMRRVATSMLVVMGGVGVASTVLPMMHVVREGWLVGLIGAGARAGFVGGIADWFAVTALFRHPLGLPIPHTAILVRQQARLAEATGRFVASQFFDEAEVTRALESAQLPGRLAGWLGHDAFRATCSAAIRGALPGLLDRVEDGTAASAIRRGFEMLVAGKATGPLLIRILRSLVRDDLHQEVVSFLLLRLKNAIQEKEDHLRRFIQRRVTEQGGKVVGWMIGPSVAQKVITSLYNELEGIDPADPQMRENITEWLRREIDLLENDAPRRAHLEESLLRLIRHDSVLSWSGQIWHRLRSRIEDDSEADDGVTAQFIDSILLSTSHHLKSDPATAQKVDATIRAIILRVLPAIRAQLAQYIASVMSKWDSQSLTNRLQERIGKDLQYIRVNGTLVGFIIGAMLEAASRFFRMAMH</sequence>
<organism evidence="2 3">
    <name type="scientific">Sorlinia euscelidii</name>
    <dbReference type="NCBI Taxonomy" id="3081148"/>
    <lineage>
        <taxon>Bacteria</taxon>
        <taxon>Pseudomonadati</taxon>
        <taxon>Pseudomonadota</taxon>
        <taxon>Alphaproteobacteria</taxon>
        <taxon>Acetobacterales</taxon>
        <taxon>Acetobacteraceae</taxon>
        <taxon>Sorlinia</taxon>
    </lineage>
</organism>
<dbReference type="Proteomes" id="UP001312908">
    <property type="component" value="Unassembled WGS sequence"/>
</dbReference>
<reference evidence="2 3" key="1">
    <citation type="submission" date="2023-10" db="EMBL/GenBank/DDBJ databases">
        <title>Sorlinia euscelidii gen. nov., sp. nov., an acetic acid bacteria isolated from the gut of Euscelidius variegatus emitter.</title>
        <authorList>
            <person name="Michoud G."/>
            <person name="Marasco R."/>
            <person name="Seferji K."/>
            <person name="Gonella E."/>
            <person name="Garuglieri E."/>
            <person name="Alma A."/>
            <person name="Mapelli F."/>
            <person name="Borin S."/>
            <person name="Daffonchio D."/>
            <person name="Crotti E."/>
        </authorList>
    </citation>
    <scope>NUCLEOTIDE SEQUENCE [LARGE SCALE GENOMIC DNA]</scope>
    <source>
        <strain evidence="2 3">EV16P</strain>
    </source>
</reference>